<sequence length="297" mass="32255">MAYLRGLLDAADRRQEAQIDFPKMRAGGIDAAFFAVDVTRAWKNHLTYALDAFGFFDAEVERRREEVVIARSAGDIPKAKGEGRLTAVLVVENSDGVEGSLNVLRMLHHVGVRSIGLTHNPRSWAADGNAEERNGSGLTTFGVRLVEEMNRLGMLVDVSHISERGFRDVMEVAKRPVVASHSNCKSVCGHPRNLTDRQIEALARNGGVMGVTFVPGFVDAQAPTLERLLDHIDHAVKLVGADHVGIGSDFDGGGTAIQDATTFPRITEGLLRRGYSEGDVRKILGENHLRVLKGAIG</sequence>
<dbReference type="GO" id="GO:0070573">
    <property type="term" value="F:metallodipeptidase activity"/>
    <property type="evidence" value="ECO:0007669"/>
    <property type="project" value="InterPro"/>
</dbReference>
<accession>A0A1F6CYP9</accession>
<dbReference type="PANTHER" id="PTHR10443:SF12">
    <property type="entry name" value="DIPEPTIDASE"/>
    <property type="match status" value="1"/>
</dbReference>
<organism evidence="1 2">
    <name type="scientific">Handelsmanbacteria sp. (strain RIFCSPLOWO2_12_FULL_64_10)</name>
    <dbReference type="NCBI Taxonomy" id="1817868"/>
    <lineage>
        <taxon>Bacteria</taxon>
        <taxon>Candidatus Handelsmaniibacteriota</taxon>
    </lineage>
</organism>
<reference evidence="1 2" key="1">
    <citation type="journal article" date="2016" name="Nat. Commun.">
        <title>Thousands of microbial genomes shed light on interconnected biogeochemical processes in an aquifer system.</title>
        <authorList>
            <person name="Anantharaman K."/>
            <person name="Brown C.T."/>
            <person name="Hug L.A."/>
            <person name="Sharon I."/>
            <person name="Castelle C.J."/>
            <person name="Probst A.J."/>
            <person name="Thomas B.C."/>
            <person name="Singh A."/>
            <person name="Wilkins M.J."/>
            <person name="Karaoz U."/>
            <person name="Brodie E.L."/>
            <person name="Williams K.H."/>
            <person name="Hubbard S.S."/>
            <person name="Banfield J.F."/>
        </authorList>
    </citation>
    <scope>NUCLEOTIDE SEQUENCE [LARGE SCALE GENOMIC DNA]</scope>
    <source>
        <strain evidence="2">RIFCSPLOWO2_12_FULL_64_10</strain>
    </source>
</reference>
<dbReference type="PANTHER" id="PTHR10443">
    <property type="entry name" value="MICROSOMAL DIPEPTIDASE"/>
    <property type="match status" value="1"/>
</dbReference>
<dbReference type="Pfam" id="PF01244">
    <property type="entry name" value="Peptidase_M19"/>
    <property type="match status" value="1"/>
</dbReference>
<dbReference type="GO" id="GO:0006508">
    <property type="term" value="P:proteolysis"/>
    <property type="evidence" value="ECO:0007669"/>
    <property type="project" value="InterPro"/>
</dbReference>
<evidence type="ECO:0000313" key="1">
    <source>
        <dbReference type="EMBL" id="OGG54299.1"/>
    </source>
</evidence>
<dbReference type="PROSITE" id="PS51365">
    <property type="entry name" value="RENAL_DIPEPTIDASE_2"/>
    <property type="match status" value="1"/>
</dbReference>
<dbReference type="AlphaFoldDB" id="A0A1F6CYP9"/>
<gene>
    <name evidence="1" type="ORF">A3F84_25935</name>
</gene>
<dbReference type="SUPFAM" id="SSF51556">
    <property type="entry name" value="Metallo-dependent hydrolases"/>
    <property type="match status" value="1"/>
</dbReference>
<dbReference type="CDD" id="cd01301">
    <property type="entry name" value="rDP_like"/>
    <property type="match status" value="1"/>
</dbReference>
<name>A0A1F6CYP9_HANXR</name>
<proteinExistence type="predicted"/>
<dbReference type="Proteomes" id="UP000178606">
    <property type="component" value="Unassembled WGS sequence"/>
</dbReference>
<dbReference type="EMBL" id="MFKF01000108">
    <property type="protein sequence ID" value="OGG54299.1"/>
    <property type="molecule type" value="Genomic_DNA"/>
</dbReference>
<dbReference type="InterPro" id="IPR032466">
    <property type="entry name" value="Metal_Hydrolase"/>
</dbReference>
<evidence type="ECO:0000313" key="2">
    <source>
        <dbReference type="Proteomes" id="UP000178606"/>
    </source>
</evidence>
<protein>
    <recommendedName>
        <fullName evidence="3">Membrane dipeptidase</fullName>
    </recommendedName>
</protein>
<dbReference type="InterPro" id="IPR008257">
    <property type="entry name" value="Pept_M19"/>
</dbReference>
<comment type="caution">
    <text evidence="1">The sequence shown here is derived from an EMBL/GenBank/DDBJ whole genome shotgun (WGS) entry which is preliminary data.</text>
</comment>
<dbReference type="Gene3D" id="3.20.20.140">
    <property type="entry name" value="Metal-dependent hydrolases"/>
    <property type="match status" value="1"/>
</dbReference>
<evidence type="ECO:0008006" key="3">
    <source>
        <dbReference type="Google" id="ProtNLM"/>
    </source>
</evidence>